<accession>W9JI09</accession>
<sequence length="448" mass="50313">MATPPRPSTLADNSPQWASGCPTCMAIWLQFSGPESAPDINLGSYEEALSTAFPRHKELIQEFVHYIRSEEPNSQSFDSSDLGFRKPRQGFSISISQSVSGSGHLWNLLLVKKDDVPEHPGNGRVLDTDWSTRPAWLVDVQKQCVVPGHEPVDYVAISYTYGSHTPPIITSTAFKGLQKPFALATPEFSDFVSPIIRHAMYLTSAIDERCLWADALCVTHHDPEVASEQLRSMGAIYVNAVATIIATDGDSRSGVPGLKGISNPRGLSQNVIPFGDERLILRNTSFLDEMILFPTQRQHYYQRGRTIQEYALANRKIIFNNLEIHWLHLHSNIVMDGLPYDSSLRRYLDEYNQRSLSFEEDALPALSSLLSVFSRTFECGFLYGIPEMLFEHSLCWRASGTKGLQRRTASSRPIESRFESSDLPSWSWLGWKGSVYTRSQTGTRVDSN</sequence>
<dbReference type="EMBL" id="JH717907">
    <property type="protein sequence ID" value="EWZ31591.1"/>
    <property type="molecule type" value="Genomic_DNA"/>
</dbReference>
<gene>
    <name evidence="2" type="ORF">FOZG_14719</name>
</gene>
<evidence type="ECO:0000259" key="1">
    <source>
        <dbReference type="Pfam" id="PF06985"/>
    </source>
</evidence>
<dbReference type="Pfam" id="PF06985">
    <property type="entry name" value="HET"/>
    <property type="match status" value="1"/>
</dbReference>
<proteinExistence type="predicted"/>
<dbReference type="InterPro" id="IPR010730">
    <property type="entry name" value="HET"/>
</dbReference>
<dbReference type="Proteomes" id="UP000030766">
    <property type="component" value="Unassembled WGS sequence"/>
</dbReference>
<dbReference type="AlphaFoldDB" id="W9JI09"/>
<reference evidence="2" key="1">
    <citation type="submission" date="2011-06" db="EMBL/GenBank/DDBJ databases">
        <title>The Genome Sequence of Fusarium oxysporum Fo47.</title>
        <authorList>
            <consortium name="The Broad Institute Genome Sequencing Platform"/>
            <person name="Ma L.-J."/>
            <person name="Gale L.R."/>
            <person name="Schwartz D.C."/>
            <person name="Zhou S."/>
            <person name="Corby-Kistler H."/>
            <person name="Young S.K."/>
            <person name="Zeng Q."/>
            <person name="Gargeya S."/>
            <person name="Fitzgerald M."/>
            <person name="Haas B."/>
            <person name="Abouelleil A."/>
            <person name="Alvarado L."/>
            <person name="Arachchi H.M."/>
            <person name="Berlin A."/>
            <person name="Brown A."/>
            <person name="Chapman S.B."/>
            <person name="Chen Z."/>
            <person name="Dunbar C."/>
            <person name="Freedman E."/>
            <person name="Gearin G."/>
            <person name="Gellesch M."/>
            <person name="Goldberg J."/>
            <person name="Griggs A."/>
            <person name="Gujja S."/>
            <person name="Heiman D."/>
            <person name="Howarth C."/>
            <person name="Larson L."/>
            <person name="Lui A."/>
            <person name="MacDonald P.J.P."/>
            <person name="Mehta T."/>
            <person name="Montmayeur A."/>
            <person name="Murphy C."/>
            <person name="Neiman D."/>
            <person name="Pearson M."/>
            <person name="Priest M."/>
            <person name="Roberts A."/>
            <person name="Saif S."/>
            <person name="Shea T."/>
            <person name="Shenoy N."/>
            <person name="Sisk P."/>
            <person name="Stolte C."/>
            <person name="Sykes S."/>
            <person name="Wortman J."/>
            <person name="Nusbaum C."/>
            <person name="Birren B."/>
        </authorList>
    </citation>
    <scope>NUCLEOTIDE SEQUENCE [LARGE SCALE GENOMIC DNA]</scope>
    <source>
        <strain evidence="2">Fo47</strain>
    </source>
</reference>
<dbReference type="HOGENOM" id="CLU_611166_0_0_1"/>
<protein>
    <recommendedName>
        <fullName evidence="1">Heterokaryon incompatibility domain-containing protein</fullName>
    </recommendedName>
</protein>
<dbReference type="PANTHER" id="PTHR33112:SF16">
    <property type="entry name" value="HETEROKARYON INCOMPATIBILITY DOMAIN-CONTAINING PROTEIN"/>
    <property type="match status" value="1"/>
</dbReference>
<reference evidence="2" key="2">
    <citation type="submission" date="2012-06" db="EMBL/GenBank/DDBJ databases">
        <title>Annotation of the Genome Sequence of Fusarium oxysporum Fo47.</title>
        <authorList>
            <consortium name="The Broad Institute Genomics Platform"/>
            <person name="Ma L.-J."/>
            <person name="Corby-Kistler H."/>
            <person name="Broz K."/>
            <person name="Gale L.R."/>
            <person name="Jonkers W."/>
            <person name="O'Donnell K."/>
            <person name="Ploetz R."/>
            <person name="Steinberg C."/>
            <person name="Schwartz D.C."/>
            <person name="VanEtten H."/>
            <person name="Zhou S."/>
            <person name="Young S.K."/>
            <person name="Zeng Q."/>
            <person name="Gargeya S."/>
            <person name="Fitzgerald M."/>
            <person name="Abouelleil A."/>
            <person name="Alvarado L."/>
            <person name="Chapman S.B."/>
            <person name="Gainer-Dewar J."/>
            <person name="Goldberg J."/>
            <person name="Griggs A."/>
            <person name="Gujja S."/>
            <person name="Hansen M."/>
            <person name="Howarth C."/>
            <person name="Imamovic A."/>
            <person name="Ireland A."/>
            <person name="Larimer J."/>
            <person name="McCowan C."/>
            <person name="Murphy C."/>
            <person name="Pearson M."/>
            <person name="Poon T.W."/>
            <person name="Priest M."/>
            <person name="Roberts A."/>
            <person name="Saif S."/>
            <person name="Shea T."/>
            <person name="Sykes S."/>
            <person name="Wortman J."/>
            <person name="Nusbaum C."/>
            <person name="Birren B."/>
        </authorList>
    </citation>
    <scope>NUCLEOTIDE SEQUENCE</scope>
    <source>
        <strain evidence="2">Fo47</strain>
    </source>
</reference>
<feature type="domain" description="Heterokaryon incompatibility" evidence="1">
    <location>
        <begin position="154"/>
        <end position="309"/>
    </location>
</feature>
<name>W9JI09_FUSOX</name>
<organism evidence="2">
    <name type="scientific">Fusarium oxysporum Fo47</name>
    <dbReference type="NCBI Taxonomy" id="660027"/>
    <lineage>
        <taxon>Eukaryota</taxon>
        <taxon>Fungi</taxon>
        <taxon>Dikarya</taxon>
        <taxon>Ascomycota</taxon>
        <taxon>Pezizomycotina</taxon>
        <taxon>Sordariomycetes</taxon>
        <taxon>Hypocreomycetidae</taxon>
        <taxon>Hypocreales</taxon>
        <taxon>Nectriaceae</taxon>
        <taxon>Fusarium</taxon>
        <taxon>Fusarium oxysporum species complex</taxon>
    </lineage>
</organism>
<dbReference type="PANTHER" id="PTHR33112">
    <property type="entry name" value="DOMAIN PROTEIN, PUTATIVE-RELATED"/>
    <property type="match status" value="1"/>
</dbReference>
<dbReference type="VEuPathDB" id="FungiDB:FOZG_14719"/>
<evidence type="ECO:0000313" key="2">
    <source>
        <dbReference type="EMBL" id="EWZ31591.1"/>
    </source>
</evidence>